<dbReference type="EMBL" id="FNTB01000001">
    <property type="protein sequence ID" value="SEB78680.1"/>
    <property type="molecule type" value="Genomic_DNA"/>
</dbReference>
<feature type="transmembrane region" description="Helical" evidence="1">
    <location>
        <begin position="43"/>
        <end position="64"/>
    </location>
</feature>
<accession>A0A1H4M6G7</accession>
<dbReference type="Proteomes" id="UP000183038">
    <property type="component" value="Unassembled WGS sequence"/>
</dbReference>
<organism evidence="2 3">
    <name type="scientific">Maribacter dokdonensis</name>
    <dbReference type="NCBI Taxonomy" id="320912"/>
    <lineage>
        <taxon>Bacteria</taxon>
        <taxon>Pseudomonadati</taxon>
        <taxon>Bacteroidota</taxon>
        <taxon>Flavobacteriia</taxon>
        <taxon>Flavobacteriales</taxon>
        <taxon>Flavobacteriaceae</taxon>
        <taxon>Maribacter</taxon>
    </lineage>
</organism>
<evidence type="ECO:0000313" key="2">
    <source>
        <dbReference type="EMBL" id="SEB78680.1"/>
    </source>
</evidence>
<keyword evidence="1" id="KW-0812">Transmembrane</keyword>
<feature type="transmembrane region" description="Helical" evidence="1">
    <location>
        <begin position="192"/>
        <end position="210"/>
    </location>
</feature>
<evidence type="ECO:0000313" key="3">
    <source>
        <dbReference type="Proteomes" id="UP000183038"/>
    </source>
</evidence>
<feature type="transmembrane region" description="Helical" evidence="1">
    <location>
        <begin position="143"/>
        <end position="163"/>
    </location>
</feature>
<reference evidence="2 3" key="1">
    <citation type="submission" date="2016-10" db="EMBL/GenBank/DDBJ databases">
        <authorList>
            <person name="de Groot N.N."/>
        </authorList>
    </citation>
    <scope>NUCLEOTIDE SEQUENCE [LARGE SCALE GENOMIC DNA]</scope>
    <source>
        <strain evidence="2 3">MAR_2009_71</strain>
    </source>
</reference>
<feature type="transmembrane region" description="Helical" evidence="1">
    <location>
        <begin position="106"/>
        <end position="123"/>
    </location>
</feature>
<sequence>MALHEQVHSVPRFSDHLIIIGLFNWSGWKILKDCIFNRTIRLWQFLFVLFVRNISILTEVFAFPLRCIFRHKAGRLGGGGFILTLLSLWVMVLWNNESSLHGYWSYISQSVTLLYTFFFGTSYNHLQWSDVLAALWQPQSEYLSIFICVFLIAALGHILARMFGYRNSNPWSKGSNYVFDAAHKYVGVSRSYCEVLWEASITILIAWIIYHEHGDFRMALYLWIAAGALFVQELADYLMQSPFKK</sequence>
<proteinExistence type="predicted"/>
<feature type="transmembrane region" description="Helical" evidence="1">
    <location>
        <begin position="216"/>
        <end position="235"/>
    </location>
</feature>
<gene>
    <name evidence="2" type="ORF">SAMN05192540_1542</name>
</gene>
<dbReference type="RefSeq" id="WP_074671556.1">
    <property type="nucleotide sequence ID" value="NZ_FNTB01000001.1"/>
</dbReference>
<protein>
    <submittedName>
        <fullName evidence="2">Uncharacterized protein</fullName>
    </submittedName>
</protein>
<dbReference type="AlphaFoldDB" id="A0A1H4M6G7"/>
<keyword evidence="1" id="KW-0472">Membrane</keyword>
<dbReference type="OrthoDB" id="9937312at2"/>
<name>A0A1H4M6G7_9FLAO</name>
<keyword evidence="1" id="KW-1133">Transmembrane helix</keyword>
<feature type="transmembrane region" description="Helical" evidence="1">
    <location>
        <begin position="76"/>
        <end position="94"/>
    </location>
</feature>
<evidence type="ECO:0000256" key="1">
    <source>
        <dbReference type="SAM" id="Phobius"/>
    </source>
</evidence>